<name>A0A2W4JUS4_9PSEU</name>
<dbReference type="InterPro" id="IPR050228">
    <property type="entry name" value="Carboxylesterase_BioH"/>
</dbReference>
<evidence type="ECO:0000313" key="2">
    <source>
        <dbReference type="EMBL" id="MFO7192443.1"/>
    </source>
</evidence>
<organism evidence="3">
    <name type="scientific">Thermocrispum agreste</name>
    <dbReference type="NCBI Taxonomy" id="37925"/>
    <lineage>
        <taxon>Bacteria</taxon>
        <taxon>Bacillati</taxon>
        <taxon>Actinomycetota</taxon>
        <taxon>Actinomycetes</taxon>
        <taxon>Pseudonocardiales</taxon>
        <taxon>Pseudonocardiaceae</taxon>
        <taxon>Thermocrispum</taxon>
    </lineage>
</organism>
<accession>A0A2W4JUS4</accession>
<dbReference type="Proteomes" id="UP000249324">
    <property type="component" value="Unassembled WGS sequence"/>
</dbReference>
<evidence type="ECO:0000313" key="4">
    <source>
        <dbReference type="Proteomes" id="UP000249324"/>
    </source>
</evidence>
<dbReference type="Pfam" id="PF12697">
    <property type="entry name" value="Abhydrolase_6"/>
    <property type="match status" value="1"/>
</dbReference>
<reference evidence="2" key="4">
    <citation type="submission" date="2023-08" db="EMBL/GenBank/DDBJ databases">
        <authorList>
            <person name="Guima S.E.S."/>
            <person name="Martins L.F."/>
            <person name="Silva A.M."/>
            <person name="Setubal J.C."/>
        </authorList>
    </citation>
    <scope>NUCLEOTIDE SEQUENCE</scope>
    <source>
        <strain evidence="2">ZC4RG45</strain>
    </source>
</reference>
<comment type="caution">
    <text evidence="3">The sequence shown here is derived from an EMBL/GenBank/DDBJ whole genome shotgun (WGS) entry which is preliminary data.</text>
</comment>
<dbReference type="STRING" id="1111738.GCA_000427905_01292"/>
<dbReference type="InterPro" id="IPR029058">
    <property type="entry name" value="AB_hydrolase_fold"/>
</dbReference>
<reference evidence="2" key="2">
    <citation type="submission" date="2018-05" db="EMBL/GenBank/DDBJ databases">
        <authorList>
            <person name="Moura L."/>
            <person name="Setubal J.C."/>
        </authorList>
    </citation>
    <scope>NUCLEOTIDE SEQUENCE</scope>
    <source>
        <strain evidence="2">ZC4RG45</strain>
    </source>
</reference>
<protein>
    <submittedName>
        <fullName evidence="3">Alpha/beta hydrolase</fullName>
    </submittedName>
</protein>
<reference evidence="3" key="1">
    <citation type="submission" date="2018-05" db="EMBL/GenBank/DDBJ databases">
        <authorList>
            <person name="Lanie J.A."/>
            <person name="Ng W.-L."/>
            <person name="Kazmierczak K.M."/>
            <person name="Andrzejewski T.M."/>
            <person name="Davidsen T.M."/>
            <person name="Wayne K.J."/>
            <person name="Tettelin H."/>
            <person name="Glass J.I."/>
            <person name="Rusch D."/>
            <person name="Podicherti R."/>
            <person name="Tsui H.-C.T."/>
            <person name="Winkler M.E."/>
        </authorList>
    </citation>
    <scope>NUCLEOTIDE SEQUENCE</scope>
    <source>
        <strain evidence="3">ZC4RG45</strain>
    </source>
</reference>
<dbReference type="InterPro" id="IPR000073">
    <property type="entry name" value="AB_hydrolase_1"/>
</dbReference>
<keyword evidence="3" id="KW-0378">Hydrolase</keyword>
<gene>
    <name evidence="3" type="ORF">DIU77_00620</name>
    <name evidence="2" type="ORF">DIU77_009410</name>
</gene>
<dbReference type="EMBL" id="QGUI02000099">
    <property type="protein sequence ID" value="MFO7192443.1"/>
    <property type="molecule type" value="Genomic_DNA"/>
</dbReference>
<reference evidence="2 4" key="3">
    <citation type="journal article" date="2021" name="BMC Genomics">
        <title>Genome-resolved metagenome and metatranscriptome analyses of thermophilic composting reveal key bacterial players and their metabolic interactions.</title>
        <authorList>
            <person name="Braga L.P.P."/>
            <person name="Pereira R.V."/>
            <person name="Martins L.F."/>
            <person name="Moura L.M.S."/>
            <person name="Sanchez F.B."/>
            <person name="Patane J.S.L."/>
            <person name="da Silva A.M."/>
            <person name="Setubal J.C."/>
        </authorList>
    </citation>
    <scope>NUCLEOTIDE SEQUENCE [LARGE SCALE GENOMIC DNA]</scope>
    <source>
        <strain evidence="2">ZC4RG45</strain>
    </source>
</reference>
<sequence length="252" mass="28033">MSGRRGVVEFGGAGRPIVLLHGLMGRATTWWPVAKWLTAHGRVVGLDARAHGRNPHREAVATEQFADDVAAWVREQADGPAVLIGHSMGGLHAMVAAARHPELVRGVVVEDMAPDQRGRTVEAWRPYFDSWPDVFTSLAHVREFFAPYGDYFIECVEERADGYHLIADLDVMYRIAAEWGERSYWPYVDRLRCPLLVIEAERTAMPPGQQAELARRAGGRYVRVPGTGHVVHVDAPDAYREALEAFLADLAD</sequence>
<evidence type="ECO:0000313" key="3">
    <source>
        <dbReference type="EMBL" id="PZN01456.1"/>
    </source>
</evidence>
<proteinExistence type="predicted"/>
<dbReference type="PANTHER" id="PTHR43194">
    <property type="entry name" value="HYDROLASE ALPHA/BETA FOLD FAMILY"/>
    <property type="match status" value="1"/>
</dbReference>
<dbReference type="EMBL" id="QGUI01000012">
    <property type="protein sequence ID" value="PZN01456.1"/>
    <property type="molecule type" value="Genomic_DNA"/>
</dbReference>
<dbReference type="Gene3D" id="3.40.50.1820">
    <property type="entry name" value="alpha/beta hydrolase"/>
    <property type="match status" value="1"/>
</dbReference>
<evidence type="ECO:0000259" key="1">
    <source>
        <dbReference type="Pfam" id="PF12697"/>
    </source>
</evidence>
<dbReference type="GO" id="GO:0016787">
    <property type="term" value="F:hydrolase activity"/>
    <property type="evidence" value="ECO:0007669"/>
    <property type="project" value="UniProtKB-KW"/>
</dbReference>
<dbReference type="PANTHER" id="PTHR43194:SF2">
    <property type="entry name" value="PEROXISOMAL MEMBRANE PROTEIN LPX1"/>
    <property type="match status" value="1"/>
</dbReference>
<dbReference type="AlphaFoldDB" id="A0A2W4JUS4"/>
<dbReference type="SUPFAM" id="SSF53474">
    <property type="entry name" value="alpha/beta-Hydrolases"/>
    <property type="match status" value="1"/>
</dbReference>
<feature type="domain" description="AB hydrolase-1" evidence="1">
    <location>
        <begin position="17"/>
        <end position="241"/>
    </location>
</feature>